<gene>
    <name evidence="3" type="ORF">OBBRIDRAFT_35229</name>
</gene>
<evidence type="ECO:0000256" key="1">
    <source>
        <dbReference type="SAM" id="Phobius"/>
    </source>
</evidence>
<dbReference type="Proteomes" id="UP000250043">
    <property type="component" value="Unassembled WGS sequence"/>
</dbReference>
<keyword evidence="1" id="KW-1133">Transmembrane helix</keyword>
<accession>A0A8E2DJL4</accession>
<dbReference type="EMBL" id="KV722433">
    <property type="protein sequence ID" value="OCH89156.1"/>
    <property type="molecule type" value="Genomic_DNA"/>
</dbReference>
<feature type="transmembrane region" description="Helical" evidence="1">
    <location>
        <begin position="12"/>
        <end position="34"/>
    </location>
</feature>
<dbReference type="InterPro" id="IPR045340">
    <property type="entry name" value="DUF6533"/>
</dbReference>
<evidence type="ECO:0000259" key="2">
    <source>
        <dbReference type="Pfam" id="PF20151"/>
    </source>
</evidence>
<name>A0A8E2DJL4_9APHY</name>
<sequence>MRSYNTEIEKLQGILVCRYCTLAALSILCFEFWATLPLEIEVFWKRGTINFGSVFYALNRYLFLVAAVPITFEFFGEMSESVSRACRPRYHIRSDCSAAMPSTANIPSVSHSFHADFCCRRPDTAHLCTIQWNHGCDFHPWETDLEHILKIPVEWVVITRSAARWLHVLRQFMAILNAVNILTILLISSPEQKGILMTLTNVISSILITRLALNLRASDCGGPGTTSTYGRAESTLKFHTISFSTF</sequence>
<keyword evidence="1" id="KW-0812">Transmembrane</keyword>
<dbReference type="Pfam" id="PF20151">
    <property type="entry name" value="DUF6533"/>
    <property type="match status" value="1"/>
</dbReference>
<keyword evidence="4" id="KW-1185">Reference proteome</keyword>
<dbReference type="OrthoDB" id="3261349at2759"/>
<protein>
    <recommendedName>
        <fullName evidence="2">DUF6533 domain-containing protein</fullName>
    </recommendedName>
</protein>
<evidence type="ECO:0000313" key="3">
    <source>
        <dbReference type="EMBL" id="OCH89156.1"/>
    </source>
</evidence>
<feature type="domain" description="DUF6533" evidence="2">
    <location>
        <begin position="19"/>
        <end position="64"/>
    </location>
</feature>
<evidence type="ECO:0000313" key="4">
    <source>
        <dbReference type="Proteomes" id="UP000250043"/>
    </source>
</evidence>
<reference evidence="3 4" key="1">
    <citation type="submission" date="2016-07" db="EMBL/GenBank/DDBJ databases">
        <title>Draft genome of the white-rot fungus Obba rivulosa 3A-2.</title>
        <authorList>
            <consortium name="DOE Joint Genome Institute"/>
            <person name="Miettinen O."/>
            <person name="Riley R."/>
            <person name="Acob R."/>
            <person name="Barry K."/>
            <person name="Cullen D."/>
            <person name="De Vries R."/>
            <person name="Hainaut M."/>
            <person name="Hatakka A."/>
            <person name="Henrissat B."/>
            <person name="Hilden K."/>
            <person name="Kuo R."/>
            <person name="Labutti K."/>
            <person name="Lipzen A."/>
            <person name="Makela M.R."/>
            <person name="Sandor L."/>
            <person name="Spatafora J.W."/>
            <person name="Grigoriev I.V."/>
            <person name="Hibbett D.S."/>
        </authorList>
    </citation>
    <scope>NUCLEOTIDE SEQUENCE [LARGE SCALE GENOMIC DNA]</scope>
    <source>
        <strain evidence="3 4">3A-2</strain>
    </source>
</reference>
<dbReference type="AlphaFoldDB" id="A0A8E2DJL4"/>
<organism evidence="3 4">
    <name type="scientific">Obba rivulosa</name>
    <dbReference type="NCBI Taxonomy" id="1052685"/>
    <lineage>
        <taxon>Eukaryota</taxon>
        <taxon>Fungi</taxon>
        <taxon>Dikarya</taxon>
        <taxon>Basidiomycota</taxon>
        <taxon>Agaricomycotina</taxon>
        <taxon>Agaricomycetes</taxon>
        <taxon>Polyporales</taxon>
        <taxon>Gelatoporiaceae</taxon>
        <taxon>Obba</taxon>
    </lineage>
</organism>
<proteinExistence type="predicted"/>
<keyword evidence="1" id="KW-0472">Membrane</keyword>